<feature type="chain" id="PRO_5047402944" description="GPI anchored serine-rich protein" evidence="2">
    <location>
        <begin position="24"/>
        <end position="248"/>
    </location>
</feature>
<protein>
    <recommendedName>
        <fullName evidence="5">GPI anchored serine-rich protein</fullName>
    </recommendedName>
</protein>
<gene>
    <name evidence="3" type="ORF">QC762_701970</name>
</gene>
<evidence type="ECO:0000256" key="1">
    <source>
        <dbReference type="SAM" id="Phobius"/>
    </source>
</evidence>
<keyword evidence="2" id="KW-0732">Signal</keyword>
<feature type="signal peptide" evidence="2">
    <location>
        <begin position="1"/>
        <end position="23"/>
    </location>
</feature>
<keyword evidence="1" id="KW-0472">Membrane</keyword>
<dbReference type="EMBL" id="JAFFHA010000009">
    <property type="protein sequence ID" value="KAK4650140.1"/>
    <property type="molecule type" value="Genomic_DNA"/>
</dbReference>
<dbReference type="RefSeq" id="XP_062739115.1">
    <property type="nucleotide sequence ID" value="XM_062893057.1"/>
</dbReference>
<sequence>MSRPQDIMRFAVAAVALAGAAIAQDVAEEAHSTVYSTEYYTVTSCVPEVTDCPASATVVTSSVFPITTSTIYATSTYTVTDCAETVTDCPADATHVVTETIAVSTTVCPVTDVEPTPIATSSHHYSNTTAVEHPPYPTSGHEEPTKPAPIPTFVTVAPECPGTSIKTISTSITTVIPTVIYETVEVPCPTGGPGAPGVPGVPAPSGAVPSGGVPSGTTPPQPVFTAGASTVGGSIALAAFAGVLALLA</sequence>
<keyword evidence="1" id="KW-1133">Transmembrane helix</keyword>
<name>A0ABR0G336_9PEZI</name>
<dbReference type="Proteomes" id="UP001323405">
    <property type="component" value="Unassembled WGS sequence"/>
</dbReference>
<accession>A0ABR0G336</accession>
<keyword evidence="1" id="KW-0812">Transmembrane</keyword>
<proteinExistence type="predicted"/>
<comment type="caution">
    <text evidence="3">The sequence shown here is derived from an EMBL/GenBank/DDBJ whole genome shotgun (WGS) entry which is preliminary data.</text>
</comment>
<evidence type="ECO:0008006" key="5">
    <source>
        <dbReference type="Google" id="ProtNLM"/>
    </source>
</evidence>
<keyword evidence="4" id="KW-1185">Reference proteome</keyword>
<evidence type="ECO:0000256" key="2">
    <source>
        <dbReference type="SAM" id="SignalP"/>
    </source>
</evidence>
<evidence type="ECO:0000313" key="4">
    <source>
        <dbReference type="Proteomes" id="UP001323405"/>
    </source>
</evidence>
<organism evidence="3 4">
    <name type="scientific">Podospora pseudocomata</name>
    <dbReference type="NCBI Taxonomy" id="2093779"/>
    <lineage>
        <taxon>Eukaryota</taxon>
        <taxon>Fungi</taxon>
        <taxon>Dikarya</taxon>
        <taxon>Ascomycota</taxon>
        <taxon>Pezizomycotina</taxon>
        <taxon>Sordariomycetes</taxon>
        <taxon>Sordariomycetidae</taxon>
        <taxon>Sordariales</taxon>
        <taxon>Podosporaceae</taxon>
        <taxon>Podospora</taxon>
    </lineage>
</organism>
<feature type="transmembrane region" description="Helical" evidence="1">
    <location>
        <begin position="223"/>
        <end position="247"/>
    </location>
</feature>
<reference evidence="3 4" key="1">
    <citation type="journal article" date="2023" name="bioRxiv">
        <title>High-quality genome assemblies of four members of thePodospora anserinaspecies complex.</title>
        <authorList>
            <person name="Ament-Velasquez S.L."/>
            <person name="Vogan A.A."/>
            <person name="Wallerman O."/>
            <person name="Hartmann F."/>
            <person name="Gautier V."/>
            <person name="Silar P."/>
            <person name="Giraud T."/>
            <person name="Johannesson H."/>
        </authorList>
    </citation>
    <scope>NUCLEOTIDE SEQUENCE [LARGE SCALE GENOMIC DNA]</scope>
    <source>
        <strain evidence="3 4">CBS 415.72m</strain>
    </source>
</reference>
<evidence type="ECO:0000313" key="3">
    <source>
        <dbReference type="EMBL" id="KAK4650140.1"/>
    </source>
</evidence>
<dbReference type="GeneID" id="87912964"/>